<proteinExistence type="predicted"/>
<keyword evidence="2 5" id="KW-0812">Transmembrane</keyword>
<gene>
    <name evidence="7" type="ORF">DU508_17525</name>
</gene>
<dbReference type="RefSeq" id="WP_115404063.1">
    <property type="nucleotide sequence ID" value="NZ_QPKV01000007.1"/>
</dbReference>
<dbReference type="AlphaFoldDB" id="A0A369PS60"/>
<comment type="subcellular location">
    <subcellularLocation>
        <location evidence="1">Endomembrane system</location>
        <topology evidence="1">Multi-pass membrane protein</topology>
    </subcellularLocation>
</comment>
<organism evidence="7 8">
    <name type="scientific">Pedobacter chinensis</name>
    <dbReference type="NCBI Taxonomy" id="2282421"/>
    <lineage>
        <taxon>Bacteria</taxon>
        <taxon>Pseudomonadati</taxon>
        <taxon>Bacteroidota</taxon>
        <taxon>Sphingobacteriia</taxon>
        <taxon>Sphingobacteriales</taxon>
        <taxon>Sphingobacteriaceae</taxon>
        <taxon>Pedobacter</taxon>
    </lineage>
</organism>
<sequence length="305" mass="35115">MQNTLLSVKTSFLWSRDKFLAFQKEDGLFFPFFRIAIGLFCCTHLLAISRDFELLYTDSGLIPLKILSIQKVQYMPSYSYVQSILTYLGITSSSFALGYMILYGILCITLVFGFLTRFSSLTLLFLHILIFQSSTPYMYGVEFFKSIALFYCFIFPVGNKISVDSLIFKRSEINPTPYRNLLKIHMSIVYFTSGIDKSFGINWWNGESVWKAIHLPGFKSNIIDNYNLFAQYPSLPLLFGIGTIIIEVFYPLAMAFRKTRMLWLLLTISLHVGIILSLNLYFFGLLMILLNLAAFLTLKDDKHDV</sequence>
<feature type="transmembrane region" description="Helical" evidence="5">
    <location>
        <begin position="235"/>
        <end position="256"/>
    </location>
</feature>
<reference evidence="7 8" key="1">
    <citation type="submission" date="2018-07" db="EMBL/GenBank/DDBJ databases">
        <title>Pedobacter sp. nov., isolated from soil.</title>
        <authorList>
            <person name="Zhou L.Y."/>
            <person name="Du Z.J."/>
        </authorList>
    </citation>
    <scope>NUCLEOTIDE SEQUENCE [LARGE SCALE GENOMIC DNA]</scope>
    <source>
        <strain evidence="7 8">JDX94</strain>
    </source>
</reference>
<evidence type="ECO:0000256" key="3">
    <source>
        <dbReference type="ARBA" id="ARBA00022989"/>
    </source>
</evidence>
<keyword evidence="4 5" id="KW-0472">Membrane</keyword>
<keyword evidence="8" id="KW-1185">Reference proteome</keyword>
<accession>A0A369PS60</accession>
<feature type="transmembrane region" description="Helical" evidence="5">
    <location>
        <begin position="263"/>
        <end position="296"/>
    </location>
</feature>
<evidence type="ECO:0000259" key="6">
    <source>
        <dbReference type="SMART" id="SM00752"/>
    </source>
</evidence>
<dbReference type="OrthoDB" id="1496138at2"/>
<dbReference type="SMART" id="SM00752">
    <property type="entry name" value="HTTM"/>
    <property type="match status" value="1"/>
</dbReference>
<dbReference type="InterPro" id="IPR011020">
    <property type="entry name" value="HTTM-like"/>
</dbReference>
<dbReference type="InterPro" id="IPR052964">
    <property type="entry name" value="Sporulation_signal_mat"/>
</dbReference>
<comment type="caution">
    <text evidence="7">The sequence shown here is derived from an EMBL/GenBank/DDBJ whole genome shotgun (WGS) entry which is preliminary data.</text>
</comment>
<dbReference type="Proteomes" id="UP000253961">
    <property type="component" value="Unassembled WGS sequence"/>
</dbReference>
<evidence type="ECO:0000256" key="5">
    <source>
        <dbReference type="SAM" id="Phobius"/>
    </source>
</evidence>
<dbReference type="GO" id="GO:0012505">
    <property type="term" value="C:endomembrane system"/>
    <property type="evidence" value="ECO:0007669"/>
    <property type="project" value="UniProtKB-SubCell"/>
</dbReference>
<evidence type="ECO:0000313" key="8">
    <source>
        <dbReference type="Proteomes" id="UP000253961"/>
    </source>
</evidence>
<evidence type="ECO:0000256" key="1">
    <source>
        <dbReference type="ARBA" id="ARBA00004127"/>
    </source>
</evidence>
<evidence type="ECO:0000313" key="7">
    <source>
        <dbReference type="EMBL" id="RDC55373.1"/>
    </source>
</evidence>
<name>A0A369PS60_9SPHI</name>
<feature type="transmembrane region" description="Helical" evidence="5">
    <location>
        <begin position="178"/>
        <end position="195"/>
    </location>
</feature>
<evidence type="ECO:0000256" key="4">
    <source>
        <dbReference type="ARBA" id="ARBA00023136"/>
    </source>
</evidence>
<protein>
    <recommendedName>
        <fullName evidence="6">HTTM-like domain-containing protein</fullName>
    </recommendedName>
</protein>
<feature type="transmembrane region" description="Helical" evidence="5">
    <location>
        <begin position="84"/>
        <end position="103"/>
    </location>
</feature>
<feature type="transmembrane region" description="Helical" evidence="5">
    <location>
        <begin position="28"/>
        <end position="48"/>
    </location>
</feature>
<keyword evidence="3 5" id="KW-1133">Transmembrane helix</keyword>
<dbReference type="EMBL" id="QPKV01000007">
    <property type="protein sequence ID" value="RDC55373.1"/>
    <property type="molecule type" value="Genomic_DNA"/>
</dbReference>
<dbReference type="PANTHER" id="PTHR39535">
    <property type="entry name" value="SPORULATION-DELAYING PROTEIN SDPB"/>
    <property type="match status" value="1"/>
</dbReference>
<feature type="transmembrane region" description="Helical" evidence="5">
    <location>
        <begin position="137"/>
        <end position="157"/>
    </location>
</feature>
<dbReference type="PANTHER" id="PTHR39535:SF2">
    <property type="entry name" value="HTTM DOMAIN-CONTAINING PROTEIN"/>
    <property type="match status" value="1"/>
</dbReference>
<evidence type="ECO:0000256" key="2">
    <source>
        <dbReference type="ARBA" id="ARBA00022692"/>
    </source>
</evidence>
<feature type="domain" description="HTTM-like" evidence="6">
    <location>
        <begin position="29"/>
        <end position="300"/>
    </location>
</feature>
<feature type="transmembrane region" description="Helical" evidence="5">
    <location>
        <begin position="110"/>
        <end position="131"/>
    </location>
</feature>